<dbReference type="RefSeq" id="XP_022099311.1">
    <property type="nucleotide sequence ID" value="XM_022243619.1"/>
</dbReference>
<dbReference type="KEGG" id="aplc:110983933"/>
<dbReference type="InterPro" id="IPR036691">
    <property type="entry name" value="Endo/exonu/phosph_ase_sf"/>
</dbReference>
<protein>
    <submittedName>
        <fullName evidence="2">Uncharacterized protein LOC110983933</fullName>
    </submittedName>
</protein>
<gene>
    <name evidence="2" type="primary">LOC110983933</name>
</gene>
<dbReference type="Proteomes" id="UP000694845">
    <property type="component" value="Unplaced"/>
</dbReference>
<dbReference type="OrthoDB" id="412793at2759"/>
<keyword evidence="1" id="KW-1185">Reference proteome</keyword>
<dbReference type="GeneID" id="110983933"/>
<name>A0A8B7Z7N2_ACAPL</name>
<dbReference type="Gene3D" id="3.60.10.10">
    <property type="entry name" value="Endonuclease/exonuclease/phosphatase"/>
    <property type="match status" value="1"/>
</dbReference>
<dbReference type="OMA" id="CCYAITE"/>
<dbReference type="SUPFAM" id="SSF56219">
    <property type="entry name" value="DNase I-like"/>
    <property type="match status" value="1"/>
</dbReference>
<organism evidence="1 2">
    <name type="scientific">Acanthaster planci</name>
    <name type="common">Crown-of-thorns starfish</name>
    <dbReference type="NCBI Taxonomy" id="133434"/>
    <lineage>
        <taxon>Eukaryota</taxon>
        <taxon>Metazoa</taxon>
        <taxon>Echinodermata</taxon>
        <taxon>Eleutherozoa</taxon>
        <taxon>Asterozoa</taxon>
        <taxon>Asteroidea</taxon>
        <taxon>Valvatacea</taxon>
        <taxon>Valvatida</taxon>
        <taxon>Acanthasteridae</taxon>
        <taxon>Acanthaster</taxon>
    </lineage>
</organism>
<evidence type="ECO:0000313" key="1">
    <source>
        <dbReference type="Proteomes" id="UP000694845"/>
    </source>
</evidence>
<proteinExistence type="predicted"/>
<evidence type="ECO:0000313" key="2">
    <source>
        <dbReference type="RefSeq" id="XP_022099311.1"/>
    </source>
</evidence>
<sequence length="140" mass="15407">MPRLNIVAAGLQEVRWLDLGETDAGKYMLLWSGLSLLHVQGVAIALHHRVAASLVTWKPLGPQLIYARLRHTCGFVSVVCCYAITEIADDTDCVQHELQRISKHGVTVVLGDFNATVGANRLASGVSWDRTLLERRMTTA</sequence>
<accession>A0A8B7Z7N2</accession>
<reference evidence="2" key="1">
    <citation type="submission" date="2025-08" db="UniProtKB">
        <authorList>
            <consortium name="RefSeq"/>
        </authorList>
    </citation>
    <scope>IDENTIFICATION</scope>
</reference>
<dbReference type="AlphaFoldDB" id="A0A8B7Z7N2"/>